<dbReference type="SMART" id="SM00490">
    <property type="entry name" value="HELICc"/>
    <property type="match status" value="1"/>
</dbReference>
<feature type="region of interest" description="Disordered" evidence="8">
    <location>
        <begin position="95"/>
        <end position="124"/>
    </location>
</feature>
<organism evidence="11 12">
    <name type="scientific">Dactylonectria macrodidyma</name>
    <dbReference type="NCBI Taxonomy" id="307937"/>
    <lineage>
        <taxon>Eukaryota</taxon>
        <taxon>Fungi</taxon>
        <taxon>Dikarya</taxon>
        <taxon>Ascomycota</taxon>
        <taxon>Pezizomycotina</taxon>
        <taxon>Sordariomycetes</taxon>
        <taxon>Hypocreomycetidae</taxon>
        <taxon>Hypocreales</taxon>
        <taxon>Nectriaceae</taxon>
        <taxon>Dactylonectria</taxon>
    </lineage>
</organism>
<evidence type="ECO:0000256" key="6">
    <source>
        <dbReference type="ARBA" id="ARBA00022884"/>
    </source>
</evidence>
<protein>
    <recommendedName>
        <fullName evidence="1">RNA helicase</fullName>
        <ecNumber evidence="1">3.6.4.13</ecNumber>
    </recommendedName>
</protein>
<dbReference type="SUPFAM" id="SSF52540">
    <property type="entry name" value="P-loop containing nucleoside triphosphate hydrolases"/>
    <property type="match status" value="1"/>
</dbReference>
<keyword evidence="4" id="KW-0347">Helicase</keyword>
<keyword evidence="6" id="KW-0694">RNA-binding</keyword>
<feature type="compositionally biased region" description="Acidic residues" evidence="8">
    <location>
        <begin position="1136"/>
        <end position="1153"/>
    </location>
</feature>
<dbReference type="EC" id="3.6.4.13" evidence="1"/>
<dbReference type="SUPFAM" id="SSF81296">
    <property type="entry name" value="E set domains"/>
    <property type="match status" value="1"/>
</dbReference>
<dbReference type="Pfam" id="PF00271">
    <property type="entry name" value="Helicase_C"/>
    <property type="match status" value="1"/>
</dbReference>
<dbReference type="Gene3D" id="3.40.50.300">
    <property type="entry name" value="P-loop containing nucleotide triphosphate hydrolases"/>
    <property type="match status" value="2"/>
</dbReference>
<feature type="compositionally biased region" description="Polar residues" evidence="8">
    <location>
        <begin position="1193"/>
        <end position="1204"/>
    </location>
</feature>
<evidence type="ECO:0000256" key="4">
    <source>
        <dbReference type="ARBA" id="ARBA00022806"/>
    </source>
</evidence>
<dbReference type="CDD" id="cd02859">
    <property type="entry name" value="E_set_AMPKbeta_like_N"/>
    <property type="match status" value="1"/>
</dbReference>
<feature type="compositionally biased region" description="Low complexity" evidence="8">
    <location>
        <begin position="264"/>
        <end position="279"/>
    </location>
</feature>
<feature type="compositionally biased region" description="Basic and acidic residues" evidence="8">
    <location>
        <begin position="1294"/>
        <end position="1304"/>
    </location>
</feature>
<dbReference type="PANTHER" id="PTHR47960">
    <property type="entry name" value="DEAD-BOX ATP-DEPENDENT RNA HELICASE 50"/>
    <property type="match status" value="1"/>
</dbReference>
<dbReference type="GO" id="GO:0005524">
    <property type="term" value="F:ATP binding"/>
    <property type="evidence" value="ECO:0007669"/>
    <property type="project" value="UniProtKB-KW"/>
</dbReference>
<feature type="compositionally biased region" description="Polar residues" evidence="8">
    <location>
        <begin position="234"/>
        <end position="253"/>
    </location>
</feature>
<sequence length="1601" mass="176797">MSSKIPFTVTFKKPGTVPPLFLAGSFSDPEWEPKEMECKGDEDGEHSFQSEVMIKPGEDYQFKLRVGEGDWWILAENYPIVTDELGNQNNVLNVPEPSSNEQAIPNSTKDPLTTARADDPLPPIPETRVLVPELDNDSKDAANELKTPLFAHECLGAYSFESEESEEEAVSASHPQRDVRLNSNEYDTADVDLNDPTIEKFPSDRTSIMDALRTIQTHLSEDKTHLEDIPSSPRVVSSPMTTNDATDEMSLSPNPRRIRENRLSHGSSGRSRSAVSLGSIAEIAEEPKADAGDTEGPQVISLPNPNNTASPLAGPRSPPSEEDEAVVMKSEIVSKQQTNGVSSSQDSNSETVPNQDRLQPVVAVDDQRVKRSDATLQPSKSNHTPARSTQSGHNKLPILFKHQIGTSRRPFLDDKMHRIKANSICSLCLSPGRPIAAARTPLQTCISQRFASNYKNSRPSRMVLSDRVDRPPPSRDDRRRRRDSAPGPFGGMNRKFANIDPDRRTRNRALASKDSKSNGRDAKRGEDKDDRKALKMQRALTTISYGRRTSVKERMAEYESFEDFDLLPSLQVALTDELFKGMTDIKPTPVQRLAIPALLGQNTAAGSKNHSKESQSFLLAAETGSGKTLAYLLPAIDALKVAEAEDPEIKAYKERWLIEKERQEAGNYKGKPLDEPHPTMARPKVIVLVPTAELAHQVVKVSKLISHVAKFKTEMLSSDLKPQQIQRNLYGPRGVDVIVSTPHLLASIADSDPNILSRVTHLIVDEADSLFDRSFAPVTTSIFERAAPSMKQFVCCSATIPRKLNNYLATNHPKMIRITTPNLHAIPRRVQLGVVDTSKDPYRNNKDLACADAIYGIGREASKHEGLVKDELDVRRIIVFVNEREKTEELATYLQSKGINADALHRDTPEKRHGEILDTFTTAEPLRIPMPTTSTRHRSLPNVRVLVVTDLASRGIDTLAVRHVILYDVPHTTIDFIHRLGRAGRMGRRGRGIVLVGNDDRKDVVAEVKHSIRLEPLKRQLQHPSNSQYFPAAPAPARSPTPEVEASDNDAPRLAPSPEQGRRRTTRSAGSRMTAEEQLIQAANERRDAALDRLANEDPTTSANTLNDGASGSSVEIGRRVMATPAQRRDTTGLDLADDDVFGDLDDSFEDGDVPQGAQSTDTSSLNLSNFKGRRRQSSIIGRNDPPIRPSSRGGNTPSISSTLHFGAFRRRARELSILGTARKPRPDETGIAQEANSESEDDFLPEAESTPLNNRRRTQPAPDVEDERGDSPEAGDKPKSRKRKSEDAVLSSDRPEKMSRVEVDDSGDGDELDANADDSDSSSLSSLSSPLGPSPILPERPVTPVNEDDILAPPMSSDSEEGGDMWPDIHTLAKRRRRPSATTPVRADHFSDMSSPPSLTHSPNYTESKAPKTRGRAAARRQPSPEITTADLTSMLPKRRYRKAHDDPFGLESDGEHDTTDMPGGEDELSYVDSRASRRRHGSRPPSRATSARPGSRGGRAAHSALKPRQTPASTRPVSRHPRTYAPRSSDKENESEDDEHEESRFEPLPDDTFDTGDSQTYDTPSADELKQAAKKFVEVDKWELEYEEITQSSSPQGAR</sequence>
<dbReference type="GO" id="GO:0003723">
    <property type="term" value="F:RNA binding"/>
    <property type="evidence" value="ECO:0007669"/>
    <property type="project" value="UniProtKB-KW"/>
</dbReference>
<dbReference type="Gene3D" id="2.60.40.10">
    <property type="entry name" value="Immunoglobulins"/>
    <property type="match status" value="1"/>
</dbReference>
<gene>
    <name evidence="11" type="ORF">EDB81DRAFT_837298</name>
</gene>
<evidence type="ECO:0000256" key="3">
    <source>
        <dbReference type="ARBA" id="ARBA00022801"/>
    </source>
</evidence>
<feature type="region of interest" description="Disordered" evidence="8">
    <location>
        <begin position="1016"/>
        <end position="1075"/>
    </location>
</feature>
<dbReference type="InterPro" id="IPR013783">
    <property type="entry name" value="Ig-like_fold"/>
</dbReference>
<dbReference type="EMBL" id="JAGMUV010000002">
    <property type="protein sequence ID" value="KAH7170496.1"/>
    <property type="molecule type" value="Genomic_DNA"/>
</dbReference>
<feature type="compositionally biased region" description="Low complexity" evidence="8">
    <location>
        <begin position="1322"/>
        <end position="1332"/>
    </location>
</feature>
<feature type="region of interest" description="Disordered" evidence="8">
    <location>
        <begin position="165"/>
        <end position="198"/>
    </location>
</feature>
<feature type="compositionally biased region" description="Basic and acidic residues" evidence="8">
    <location>
        <begin position="1445"/>
        <end position="1461"/>
    </location>
</feature>
<dbReference type="Proteomes" id="UP000738349">
    <property type="component" value="Unassembled WGS sequence"/>
</dbReference>
<evidence type="ECO:0000313" key="11">
    <source>
        <dbReference type="EMBL" id="KAH7170496.1"/>
    </source>
</evidence>
<keyword evidence="5" id="KW-0067">ATP-binding</keyword>
<dbReference type="InterPro" id="IPR014756">
    <property type="entry name" value="Ig_E-set"/>
</dbReference>
<evidence type="ECO:0000259" key="9">
    <source>
        <dbReference type="PROSITE" id="PS51192"/>
    </source>
</evidence>
<feature type="compositionally biased region" description="Basic and acidic residues" evidence="8">
    <location>
        <begin position="1270"/>
        <end position="1279"/>
    </location>
</feature>
<evidence type="ECO:0000256" key="7">
    <source>
        <dbReference type="ARBA" id="ARBA00047984"/>
    </source>
</evidence>
<feature type="compositionally biased region" description="Polar residues" evidence="8">
    <location>
        <begin position="301"/>
        <end position="310"/>
    </location>
</feature>
<reference evidence="11" key="1">
    <citation type="journal article" date="2021" name="Nat. Commun.">
        <title>Genetic determinants of endophytism in the Arabidopsis root mycobiome.</title>
        <authorList>
            <person name="Mesny F."/>
            <person name="Miyauchi S."/>
            <person name="Thiergart T."/>
            <person name="Pickel B."/>
            <person name="Atanasova L."/>
            <person name="Karlsson M."/>
            <person name="Huettel B."/>
            <person name="Barry K.W."/>
            <person name="Haridas S."/>
            <person name="Chen C."/>
            <person name="Bauer D."/>
            <person name="Andreopoulos W."/>
            <person name="Pangilinan J."/>
            <person name="LaButti K."/>
            <person name="Riley R."/>
            <person name="Lipzen A."/>
            <person name="Clum A."/>
            <person name="Drula E."/>
            <person name="Henrissat B."/>
            <person name="Kohler A."/>
            <person name="Grigoriev I.V."/>
            <person name="Martin F.M."/>
            <person name="Hacquard S."/>
        </authorList>
    </citation>
    <scope>NUCLEOTIDE SEQUENCE</scope>
    <source>
        <strain evidence="11">MPI-CAGE-AT-0147</strain>
    </source>
</reference>
<feature type="compositionally biased region" description="Polar residues" evidence="8">
    <location>
        <begin position="374"/>
        <end position="393"/>
    </location>
</feature>
<proteinExistence type="predicted"/>
<feature type="domain" description="Helicase ATP-binding" evidence="9">
    <location>
        <begin position="608"/>
        <end position="818"/>
    </location>
</feature>
<feature type="compositionally biased region" description="Basic and acidic residues" evidence="8">
    <location>
        <begin position="511"/>
        <end position="533"/>
    </location>
</feature>
<feature type="compositionally biased region" description="Acidic residues" evidence="8">
    <location>
        <begin position="1305"/>
        <end position="1321"/>
    </location>
</feature>
<dbReference type="InterPro" id="IPR001650">
    <property type="entry name" value="Helicase_C-like"/>
</dbReference>
<dbReference type="PROSITE" id="PS51194">
    <property type="entry name" value="HELICASE_CTER"/>
    <property type="match status" value="1"/>
</dbReference>
<feature type="compositionally biased region" description="Basic and acidic residues" evidence="8">
    <location>
        <begin position="31"/>
        <end position="46"/>
    </location>
</feature>
<feature type="domain" description="Helicase C-terminal" evidence="10">
    <location>
        <begin position="867"/>
        <end position="1025"/>
    </location>
</feature>
<feature type="region of interest" description="Disordered" evidence="8">
    <location>
        <begin position="221"/>
        <end position="395"/>
    </location>
</feature>
<feature type="region of interest" description="Disordered" evidence="8">
    <location>
        <begin position="456"/>
        <end position="533"/>
    </location>
</feature>
<keyword evidence="3" id="KW-0378">Hydrolase</keyword>
<evidence type="ECO:0000259" key="10">
    <source>
        <dbReference type="PROSITE" id="PS51194"/>
    </source>
</evidence>
<feature type="compositionally biased region" description="Polar residues" evidence="8">
    <location>
        <begin position="1393"/>
        <end position="1408"/>
    </location>
</feature>
<feature type="compositionally biased region" description="Polar residues" evidence="8">
    <location>
        <begin position="333"/>
        <end position="357"/>
    </location>
</feature>
<comment type="catalytic activity">
    <reaction evidence="7">
        <text>ATP + H2O = ADP + phosphate + H(+)</text>
        <dbReference type="Rhea" id="RHEA:13065"/>
        <dbReference type="ChEBI" id="CHEBI:15377"/>
        <dbReference type="ChEBI" id="CHEBI:15378"/>
        <dbReference type="ChEBI" id="CHEBI:30616"/>
        <dbReference type="ChEBI" id="CHEBI:43474"/>
        <dbReference type="ChEBI" id="CHEBI:456216"/>
        <dbReference type="EC" id="3.6.4.13"/>
    </reaction>
</comment>
<dbReference type="GO" id="GO:0016787">
    <property type="term" value="F:hydrolase activity"/>
    <property type="evidence" value="ECO:0007669"/>
    <property type="project" value="UniProtKB-KW"/>
</dbReference>
<dbReference type="OrthoDB" id="10256233at2759"/>
<comment type="caution">
    <text evidence="11">The sequence shown here is derived from an EMBL/GenBank/DDBJ whole genome shotgun (WGS) entry which is preliminary data.</text>
</comment>
<name>A0A9P9JLG4_9HYPO</name>
<accession>A0A9P9JLG4</accession>
<evidence type="ECO:0000313" key="12">
    <source>
        <dbReference type="Proteomes" id="UP000738349"/>
    </source>
</evidence>
<feature type="compositionally biased region" description="Basic and acidic residues" evidence="8">
    <location>
        <begin position="464"/>
        <end position="477"/>
    </location>
</feature>
<feature type="compositionally biased region" description="Polar residues" evidence="8">
    <location>
        <begin position="1157"/>
        <end position="1170"/>
    </location>
</feature>
<dbReference type="Pfam" id="PF00270">
    <property type="entry name" value="DEAD"/>
    <property type="match status" value="1"/>
</dbReference>
<dbReference type="PROSITE" id="PS51192">
    <property type="entry name" value="HELICASE_ATP_BIND_1"/>
    <property type="match status" value="1"/>
</dbReference>
<keyword evidence="2" id="KW-0547">Nucleotide-binding</keyword>
<feature type="region of interest" description="Disordered" evidence="8">
    <location>
        <begin position="23"/>
        <end position="46"/>
    </location>
</feature>
<dbReference type="InterPro" id="IPR027417">
    <property type="entry name" value="P-loop_NTPase"/>
</dbReference>
<dbReference type="SMART" id="SM00487">
    <property type="entry name" value="DEXDc"/>
    <property type="match status" value="1"/>
</dbReference>
<evidence type="ECO:0000256" key="1">
    <source>
        <dbReference type="ARBA" id="ARBA00012552"/>
    </source>
</evidence>
<evidence type="ECO:0000256" key="8">
    <source>
        <dbReference type="SAM" id="MobiDB-lite"/>
    </source>
</evidence>
<evidence type="ECO:0000256" key="5">
    <source>
        <dbReference type="ARBA" id="ARBA00022840"/>
    </source>
</evidence>
<evidence type="ECO:0000256" key="2">
    <source>
        <dbReference type="ARBA" id="ARBA00022741"/>
    </source>
</evidence>
<feature type="region of interest" description="Disordered" evidence="8">
    <location>
        <begin position="1096"/>
        <end position="1571"/>
    </location>
</feature>
<dbReference type="GO" id="GO:0003724">
    <property type="term" value="F:RNA helicase activity"/>
    <property type="evidence" value="ECO:0007669"/>
    <property type="project" value="UniProtKB-EC"/>
</dbReference>
<dbReference type="InterPro" id="IPR011545">
    <property type="entry name" value="DEAD/DEAH_box_helicase_dom"/>
</dbReference>
<feature type="compositionally biased region" description="Polar residues" evidence="8">
    <location>
        <begin position="1098"/>
        <end position="1114"/>
    </location>
</feature>
<dbReference type="InterPro" id="IPR014001">
    <property type="entry name" value="Helicase_ATP-bd"/>
</dbReference>
<feature type="compositionally biased region" description="Polar residues" evidence="8">
    <location>
        <begin position="95"/>
        <end position="111"/>
    </location>
</feature>
<keyword evidence="12" id="KW-1185">Reference proteome</keyword>